<proteinExistence type="inferred from homology"/>
<dbReference type="AlphaFoldDB" id="A0A3S0WYN1"/>
<feature type="domain" description="YjeF C-terminal" evidence="7">
    <location>
        <begin position="8"/>
        <end position="275"/>
    </location>
</feature>
<dbReference type="GO" id="GO:0052856">
    <property type="term" value="F:NAD(P)HX epimerase activity"/>
    <property type="evidence" value="ECO:0007669"/>
    <property type="project" value="TreeGrafter"/>
</dbReference>
<feature type="binding site" evidence="6">
    <location>
        <position position="93"/>
    </location>
    <ligand>
        <name>(6S)-NADPHX</name>
        <dbReference type="ChEBI" id="CHEBI:64076"/>
    </ligand>
</feature>
<organism evidence="8 9">
    <name type="scientific">Labedella endophytica</name>
    <dbReference type="NCBI Taxonomy" id="1523160"/>
    <lineage>
        <taxon>Bacteria</taxon>
        <taxon>Bacillati</taxon>
        <taxon>Actinomycetota</taxon>
        <taxon>Actinomycetes</taxon>
        <taxon>Micrococcales</taxon>
        <taxon>Microbacteriaceae</taxon>
        <taxon>Labedella</taxon>
    </lineage>
</organism>
<dbReference type="InterPro" id="IPR000631">
    <property type="entry name" value="CARKD"/>
</dbReference>
<feature type="binding site" evidence="6">
    <location>
        <position position="140"/>
    </location>
    <ligand>
        <name>(6S)-NADPHX</name>
        <dbReference type="ChEBI" id="CHEBI:64076"/>
    </ligand>
</feature>
<dbReference type="Pfam" id="PF01256">
    <property type="entry name" value="Carb_kinase"/>
    <property type="match status" value="1"/>
</dbReference>
<reference evidence="8 9" key="1">
    <citation type="submission" date="2018-12" db="EMBL/GenBank/DDBJ databases">
        <authorList>
            <person name="Li F."/>
        </authorList>
    </citation>
    <scope>NUCLEOTIDE SEQUENCE [LARGE SCALE GENOMIC DNA]</scope>
    <source>
        <strain evidence="8 9">EGI 6500705</strain>
    </source>
</reference>
<comment type="caution">
    <text evidence="8">The sequence shown here is derived from an EMBL/GenBank/DDBJ whole genome shotgun (WGS) entry which is preliminary data.</text>
</comment>
<dbReference type="RefSeq" id="WP_127048657.1">
    <property type="nucleotide sequence ID" value="NZ_RZGZ01000002.1"/>
</dbReference>
<dbReference type="SUPFAM" id="SSF53613">
    <property type="entry name" value="Ribokinase-like"/>
    <property type="match status" value="1"/>
</dbReference>
<dbReference type="InterPro" id="IPR017953">
    <property type="entry name" value="Carbohydrate_kinase_pred_CS"/>
</dbReference>
<sequence>MTDEVGWTADRARSWIHRATAEDDKYSRGVLGVATGSERYPGAAVLGVDAAVRAGAGMVRYVGPDNAATLVLQRRPEMVRGVGRVQAWLIGSGVDAEEPGEDRVRDFRHALGDGVPVVIDAGALPLVAEGVEGLSVLTPHAGELQRLLSAAGDDVERTDIEADPARWARRASEATGAVVMLKGSRTVVSAPGGALIRLPEATPWLSTAGTGDVLAGILGALVAAAAPRIDGPAALAEVAATASLVHAIGGEQASGGGPLAALDVAEAVPRVLADLLA</sequence>
<evidence type="ECO:0000256" key="1">
    <source>
        <dbReference type="ARBA" id="ARBA00022741"/>
    </source>
</evidence>
<comment type="cofactor">
    <cofactor evidence="6">
        <name>Mg(2+)</name>
        <dbReference type="ChEBI" id="CHEBI:18420"/>
    </cofactor>
</comment>
<keyword evidence="4 6" id="KW-0520">NAD</keyword>
<comment type="similarity">
    <text evidence="6">Belongs to the NnrD/CARKD family.</text>
</comment>
<dbReference type="CDD" id="cd01171">
    <property type="entry name" value="YXKO-related"/>
    <property type="match status" value="1"/>
</dbReference>
<comment type="function">
    <text evidence="6">Catalyzes the dehydration of the S-form of NAD(P)HX at the expense of ADP, which is converted to AMP. Together with NAD(P)HX epimerase, which catalyzes the epimerization of the S- and R-forms, the enzyme allows the repair of both epimers of NAD(P)HX, a damaged form of NAD(P)H that is a result of enzymatic or heat-dependent hydration.</text>
</comment>
<dbReference type="PANTHER" id="PTHR12592:SF0">
    <property type="entry name" value="ATP-DEPENDENT (S)-NAD(P)H-HYDRATE DEHYDRATASE"/>
    <property type="match status" value="1"/>
</dbReference>
<feature type="binding site" evidence="6">
    <location>
        <position position="212"/>
    </location>
    <ligand>
        <name>(6S)-NADPHX</name>
        <dbReference type="ChEBI" id="CHEBI:64076"/>
    </ligand>
</feature>
<evidence type="ECO:0000256" key="3">
    <source>
        <dbReference type="ARBA" id="ARBA00022857"/>
    </source>
</evidence>
<gene>
    <name evidence="6" type="primary">nnrD</name>
    <name evidence="8" type="ORF">ELQ94_07175</name>
</gene>
<feature type="binding site" evidence="6">
    <location>
        <position position="43"/>
    </location>
    <ligand>
        <name>(6S)-NADPHX</name>
        <dbReference type="ChEBI" id="CHEBI:64076"/>
    </ligand>
</feature>
<evidence type="ECO:0000256" key="4">
    <source>
        <dbReference type="ARBA" id="ARBA00023027"/>
    </source>
</evidence>
<keyword evidence="2 6" id="KW-0067">ATP-binding</keyword>
<evidence type="ECO:0000256" key="6">
    <source>
        <dbReference type="HAMAP-Rule" id="MF_01965"/>
    </source>
</evidence>
<evidence type="ECO:0000256" key="5">
    <source>
        <dbReference type="ARBA" id="ARBA00023239"/>
    </source>
</evidence>
<accession>A0A3S0WYN1</accession>
<dbReference type="EMBL" id="RZGZ01000002">
    <property type="protein sequence ID" value="RUR01284.1"/>
    <property type="molecule type" value="Genomic_DNA"/>
</dbReference>
<evidence type="ECO:0000256" key="2">
    <source>
        <dbReference type="ARBA" id="ARBA00022840"/>
    </source>
</evidence>
<evidence type="ECO:0000259" key="7">
    <source>
        <dbReference type="PROSITE" id="PS51383"/>
    </source>
</evidence>
<comment type="catalytic activity">
    <reaction evidence="6">
        <text>(6S)-NADHX + ADP = AMP + phosphate + NADH + H(+)</text>
        <dbReference type="Rhea" id="RHEA:32223"/>
        <dbReference type="ChEBI" id="CHEBI:15378"/>
        <dbReference type="ChEBI" id="CHEBI:43474"/>
        <dbReference type="ChEBI" id="CHEBI:57945"/>
        <dbReference type="ChEBI" id="CHEBI:64074"/>
        <dbReference type="ChEBI" id="CHEBI:456215"/>
        <dbReference type="ChEBI" id="CHEBI:456216"/>
        <dbReference type="EC" id="4.2.1.136"/>
    </reaction>
</comment>
<feature type="binding site" evidence="6">
    <location>
        <position position="211"/>
    </location>
    <ligand>
        <name>AMP</name>
        <dbReference type="ChEBI" id="CHEBI:456215"/>
    </ligand>
</feature>
<dbReference type="PROSITE" id="PS01050">
    <property type="entry name" value="YJEF_C_2"/>
    <property type="match status" value="1"/>
</dbReference>
<keyword evidence="3 6" id="KW-0521">NADP</keyword>
<dbReference type="InterPro" id="IPR029056">
    <property type="entry name" value="Ribokinase-like"/>
</dbReference>
<protein>
    <recommendedName>
        <fullName evidence="6">ADP-dependent (S)-NAD(P)H-hydrate dehydratase</fullName>
        <ecNumber evidence="6">4.2.1.136</ecNumber>
    </recommendedName>
    <alternativeName>
        <fullName evidence="6">ADP-dependent NAD(P)HX dehydratase</fullName>
    </alternativeName>
</protein>
<evidence type="ECO:0000313" key="8">
    <source>
        <dbReference type="EMBL" id="RUR01284.1"/>
    </source>
</evidence>
<keyword evidence="5 6" id="KW-0456">Lyase</keyword>
<dbReference type="Gene3D" id="3.40.1190.20">
    <property type="match status" value="1"/>
</dbReference>
<keyword evidence="1 6" id="KW-0547">Nucleotide-binding</keyword>
<comment type="catalytic activity">
    <reaction evidence="6">
        <text>(6S)-NADPHX + ADP = AMP + phosphate + NADPH + H(+)</text>
        <dbReference type="Rhea" id="RHEA:32235"/>
        <dbReference type="ChEBI" id="CHEBI:15378"/>
        <dbReference type="ChEBI" id="CHEBI:43474"/>
        <dbReference type="ChEBI" id="CHEBI:57783"/>
        <dbReference type="ChEBI" id="CHEBI:64076"/>
        <dbReference type="ChEBI" id="CHEBI:456215"/>
        <dbReference type="ChEBI" id="CHEBI:456216"/>
        <dbReference type="EC" id="4.2.1.136"/>
    </reaction>
</comment>
<dbReference type="PROSITE" id="PS51383">
    <property type="entry name" value="YJEF_C_3"/>
    <property type="match status" value="1"/>
</dbReference>
<dbReference type="PANTHER" id="PTHR12592">
    <property type="entry name" value="ATP-DEPENDENT (S)-NAD(P)H-HYDRATE DEHYDRATASE FAMILY MEMBER"/>
    <property type="match status" value="1"/>
</dbReference>
<comment type="subunit">
    <text evidence="6">Homotetramer.</text>
</comment>
<dbReference type="GO" id="GO:0046496">
    <property type="term" value="P:nicotinamide nucleotide metabolic process"/>
    <property type="evidence" value="ECO:0007669"/>
    <property type="project" value="UniProtKB-UniRule"/>
</dbReference>
<dbReference type="Proteomes" id="UP000274909">
    <property type="component" value="Unassembled WGS sequence"/>
</dbReference>
<dbReference type="OrthoDB" id="9806925at2"/>
<dbReference type="GO" id="GO:0052855">
    <property type="term" value="F:ADP-dependent NAD(P)H-hydrate dehydratase activity"/>
    <property type="evidence" value="ECO:0007669"/>
    <property type="project" value="UniProtKB-UniRule"/>
</dbReference>
<dbReference type="EC" id="4.2.1.136" evidence="6"/>
<keyword evidence="9" id="KW-1185">Reference proteome</keyword>
<feature type="binding site" evidence="6">
    <location>
        <begin position="182"/>
        <end position="186"/>
    </location>
    <ligand>
        <name>AMP</name>
        <dbReference type="ChEBI" id="CHEBI:456215"/>
    </ligand>
</feature>
<dbReference type="GO" id="GO:0110051">
    <property type="term" value="P:metabolite repair"/>
    <property type="evidence" value="ECO:0007669"/>
    <property type="project" value="TreeGrafter"/>
</dbReference>
<dbReference type="HAMAP" id="MF_01965">
    <property type="entry name" value="NADHX_dehydratase"/>
    <property type="match status" value="1"/>
</dbReference>
<evidence type="ECO:0000313" key="9">
    <source>
        <dbReference type="Proteomes" id="UP000274909"/>
    </source>
</evidence>
<dbReference type="GO" id="GO:0005524">
    <property type="term" value="F:ATP binding"/>
    <property type="evidence" value="ECO:0007669"/>
    <property type="project" value="UniProtKB-KW"/>
</dbReference>
<name>A0A3S0WYN1_9MICO</name>